<dbReference type="EMBL" id="NIZW01000019">
    <property type="protein sequence ID" value="PHQ33164.1"/>
    <property type="molecule type" value="Genomic_DNA"/>
</dbReference>
<dbReference type="Proteomes" id="UP000225740">
    <property type="component" value="Unassembled WGS sequence"/>
</dbReference>
<name>A0A2G1W2B4_9BACT</name>
<sequence length="201" mass="22603">MGCLMKTDFFWICPKDVKDQSWLFYEIKEGKLVKNSFCQSMSCPRCGKFDELSALISIDDLSISVNATADWCLSGDGVILVSSRIKHMIISEFLDECNFIDHSALGDYSICIPANSFAVDAATSEMEFHRQCKACGRYRETCGFPVVSKDLTANIAMPTTFFENVRGRVFFYACSKKFKAALLKAKARGIYFDSVVMRSET</sequence>
<organism evidence="1 2">
    <name type="scientific">Rhodopirellula bahusiensis</name>
    <dbReference type="NCBI Taxonomy" id="2014065"/>
    <lineage>
        <taxon>Bacteria</taxon>
        <taxon>Pseudomonadati</taxon>
        <taxon>Planctomycetota</taxon>
        <taxon>Planctomycetia</taxon>
        <taxon>Pirellulales</taxon>
        <taxon>Pirellulaceae</taxon>
        <taxon>Rhodopirellula</taxon>
    </lineage>
</organism>
<accession>A0A2G1W2B4</accession>
<comment type="caution">
    <text evidence="1">The sequence shown here is derived from an EMBL/GenBank/DDBJ whole genome shotgun (WGS) entry which is preliminary data.</text>
</comment>
<evidence type="ECO:0000313" key="2">
    <source>
        <dbReference type="Proteomes" id="UP000225740"/>
    </source>
</evidence>
<evidence type="ECO:0000313" key="1">
    <source>
        <dbReference type="EMBL" id="PHQ33164.1"/>
    </source>
</evidence>
<protein>
    <submittedName>
        <fullName evidence="1">Uncharacterized protein</fullName>
    </submittedName>
</protein>
<dbReference type="AlphaFoldDB" id="A0A2G1W2B4"/>
<proteinExistence type="predicted"/>
<reference evidence="1 2" key="1">
    <citation type="submission" date="2017-06" db="EMBL/GenBank/DDBJ databases">
        <title>Description of Rhodopirellula bahusiensis sp. nov.</title>
        <authorList>
            <person name="Kizina J."/>
            <person name="Harder J."/>
        </authorList>
    </citation>
    <scope>NUCLEOTIDE SEQUENCE [LARGE SCALE GENOMIC DNA]</scope>
    <source>
        <strain evidence="1 2">SWK21</strain>
    </source>
</reference>
<keyword evidence="2" id="KW-1185">Reference proteome</keyword>
<gene>
    <name evidence="1" type="ORF">CEE69_22140</name>
</gene>